<keyword evidence="12 19" id="KW-1133">Transmembrane helix</keyword>
<dbReference type="GO" id="GO:0008818">
    <property type="term" value="F:cobalamin 5'-phosphate synthase activity"/>
    <property type="evidence" value="ECO:0007669"/>
    <property type="project" value="UniProtKB-UniRule"/>
</dbReference>
<dbReference type="EMBL" id="LQBP01000003">
    <property type="protein sequence ID" value="KUJ79973.1"/>
    <property type="molecule type" value="Genomic_DNA"/>
</dbReference>
<evidence type="ECO:0000256" key="9">
    <source>
        <dbReference type="ARBA" id="ARBA00022679"/>
    </source>
</evidence>
<dbReference type="PANTHER" id="PTHR34148:SF1">
    <property type="entry name" value="ADENOSYLCOBINAMIDE-GDP RIBAZOLETRANSFERASE"/>
    <property type="match status" value="1"/>
</dbReference>
<feature type="transmembrane region" description="Helical" evidence="19">
    <location>
        <begin position="117"/>
        <end position="141"/>
    </location>
</feature>
<dbReference type="RefSeq" id="WP_068334703.1">
    <property type="nucleotide sequence ID" value="NZ_LQBP01000003.1"/>
</dbReference>
<dbReference type="Proteomes" id="UP000053690">
    <property type="component" value="Unassembled WGS sequence"/>
</dbReference>
<dbReference type="UniPathway" id="UPA00148">
    <property type="reaction ID" value="UER00238"/>
</dbReference>
<evidence type="ECO:0000256" key="2">
    <source>
        <dbReference type="ARBA" id="ARBA00004651"/>
    </source>
</evidence>
<feature type="transmembrane region" description="Helical" evidence="19">
    <location>
        <begin position="42"/>
        <end position="63"/>
    </location>
</feature>
<comment type="cofactor">
    <cofactor evidence="1 19">
        <name>Mg(2+)</name>
        <dbReference type="ChEBI" id="CHEBI:18420"/>
    </cofactor>
</comment>
<keyword evidence="11 19" id="KW-0460">Magnesium</keyword>
<proteinExistence type="inferred from homology"/>
<evidence type="ECO:0000256" key="18">
    <source>
        <dbReference type="ARBA" id="ARBA00049504"/>
    </source>
</evidence>
<reference evidence="21" key="1">
    <citation type="submission" date="2015-12" db="EMBL/GenBank/DDBJ databases">
        <authorList>
            <person name="Zhang G."/>
            <person name="Stingl U."/>
        </authorList>
    </citation>
    <scope>NUCLEOTIDE SEQUENCE [LARGE SCALE GENOMIC DNA]</scope>
    <source>
        <strain evidence="21">ZGT108</strain>
    </source>
</reference>
<evidence type="ECO:0000256" key="19">
    <source>
        <dbReference type="HAMAP-Rule" id="MF_00719"/>
    </source>
</evidence>
<evidence type="ECO:0000256" key="1">
    <source>
        <dbReference type="ARBA" id="ARBA00001946"/>
    </source>
</evidence>
<evidence type="ECO:0000256" key="3">
    <source>
        <dbReference type="ARBA" id="ARBA00004663"/>
    </source>
</evidence>
<keyword evidence="10 19" id="KW-0812">Transmembrane</keyword>
<keyword evidence="9 19" id="KW-0808">Transferase</keyword>
<evidence type="ECO:0000256" key="12">
    <source>
        <dbReference type="ARBA" id="ARBA00022989"/>
    </source>
</evidence>
<evidence type="ECO:0000256" key="13">
    <source>
        <dbReference type="ARBA" id="ARBA00023136"/>
    </source>
</evidence>
<comment type="function">
    <text evidence="14 19">Joins adenosylcobinamide-GDP and alpha-ribazole to generate adenosylcobalamin (Ado-cobalamin). Also synthesizes adenosylcobalamin 5'-phosphate from adenosylcobinamide-GDP and alpha-ribazole 5'-phosphate.</text>
</comment>
<evidence type="ECO:0000256" key="11">
    <source>
        <dbReference type="ARBA" id="ARBA00022842"/>
    </source>
</evidence>
<feature type="transmembrane region" description="Helical" evidence="19">
    <location>
        <begin position="187"/>
        <end position="220"/>
    </location>
</feature>
<dbReference type="GO" id="GO:0005886">
    <property type="term" value="C:plasma membrane"/>
    <property type="evidence" value="ECO:0007669"/>
    <property type="project" value="UniProtKB-SubCell"/>
</dbReference>
<evidence type="ECO:0000256" key="4">
    <source>
        <dbReference type="ARBA" id="ARBA00010561"/>
    </source>
</evidence>
<accession>A0A0X3TWA1</accession>
<evidence type="ECO:0000256" key="16">
    <source>
        <dbReference type="ARBA" id="ARBA00032853"/>
    </source>
</evidence>
<protein>
    <recommendedName>
        <fullName evidence="6 19">Adenosylcobinamide-GDP ribazoletransferase</fullName>
        <ecNumber evidence="5 19">2.7.8.26</ecNumber>
    </recommendedName>
    <alternativeName>
        <fullName evidence="16 19">Cobalamin synthase</fullName>
    </alternativeName>
    <alternativeName>
        <fullName evidence="15 19">Cobalamin-5'-phosphate synthase</fullName>
    </alternativeName>
</protein>
<evidence type="ECO:0000313" key="21">
    <source>
        <dbReference type="Proteomes" id="UP000053690"/>
    </source>
</evidence>
<dbReference type="GO" id="GO:0051073">
    <property type="term" value="F:adenosylcobinamide-GDP ribazoletransferase activity"/>
    <property type="evidence" value="ECO:0007669"/>
    <property type="project" value="UniProtKB-UniRule"/>
</dbReference>
<evidence type="ECO:0000313" key="20">
    <source>
        <dbReference type="EMBL" id="KUJ79973.1"/>
    </source>
</evidence>
<evidence type="ECO:0000256" key="15">
    <source>
        <dbReference type="ARBA" id="ARBA00032605"/>
    </source>
</evidence>
<keyword evidence="21" id="KW-1185">Reference proteome</keyword>
<evidence type="ECO:0000256" key="5">
    <source>
        <dbReference type="ARBA" id="ARBA00013200"/>
    </source>
</evidence>
<gene>
    <name evidence="19" type="primary">cobS</name>
    <name evidence="20" type="ORF">AVO44_07315</name>
</gene>
<keyword evidence="7 19" id="KW-1003">Cell membrane</keyword>
<evidence type="ECO:0000256" key="14">
    <source>
        <dbReference type="ARBA" id="ARBA00025228"/>
    </source>
</evidence>
<feature type="transmembrane region" description="Helical" evidence="19">
    <location>
        <begin position="147"/>
        <end position="166"/>
    </location>
</feature>
<comment type="catalytic activity">
    <reaction evidence="18 19">
        <text>alpha-ribazole 5'-phosphate + adenosylcob(III)inamide-GDP = adenosylcob(III)alamin 5'-phosphate + GMP + H(+)</text>
        <dbReference type="Rhea" id="RHEA:23560"/>
        <dbReference type="ChEBI" id="CHEBI:15378"/>
        <dbReference type="ChEBI" id="CHEBI:57918"/>
        <dbReference type="ChEBI" id="CHEBI:58115"/>
        <dbReference type="ChEBI" id="CHEBI:60487"/>
        <dbReference type="ChEBI" id="CHEBI:60493"/>
        <dbReference type="EC" id="2.7.8.26"/>
    </reaction>
</comment>
<dbReference type="NCBIfam" id="TIGR00317">
    <property type="entry name" value="cobS"/>
    <property type="match status" value="1"/>
</dbReference>
<feature type="transmembrane region" description="Helical" evidence="19">
    <location>
        <begin position="69"/>
        <end position="87"/>
    </location>
</feature>
<dbReference type="OrthoDB" id="9794626at2"/>
<dbReference type="HAMAP" id="MF_00719">
    <property type="entry name" value="CobS"/>
    <property type="match status" value="1"/>
</dbReference>
<keyword evidence="13 19" id="KW-0472">Membrane</keyword>
<comment type="caution">
    <text evidence="20">The sequence shown here is derived from an EMBL/GenBank/DDBJ whole genome shotgun (WGS) entry which is preliminary data.</text>
</comment>
<feature type="transmembrane region" description="Helical" evidence="19">
    <location>
        <begin position="6"/>
        <end position="22"/>
    </location>
</feature>
<dbReference type="EC" id="2.7.8.26" evidence="5 19"/>
<comment type="similarity">
    <text evidence="4 19">Belongs to the CobS family.</text>
</comment>
<dbReference type="STRING" id="1685378.AVO44_07315"/>
<dbReference type="AlphaFoldDB" id="A0A0X3TWA1"/>
<dbReference type="GO" id="GO:0009236">
    <property type="term" value="P:cobalamin biosynthetic process"/>
    <property type="evidence" value="ECO:0007669"/>
    <property type="project" value="UniProtKB-UniRule"/>
</dbReference>
<dbReference type="InterPro" id="IPR003805">
    <property type="entry name" value="CobS"/>
</dbReference>
<evidence type="ECO:0000256" key="6">
    <source>
        <dbReference type="ARBA" id="ARBA00015850"/>
    </source>
</evidence>
<sequence length="254" mass="26205">MHKNDTSLISVWDIPLSLVLLTRLPVPRLPENSFIRQAEATWAFPLVGLAVGLLANAAAWFALALNLPAPVSAIFLIAVLVLTTGAMHEDGLADTADGLWGGFTAERRLEIMKDSHIGTYGVLALIFSQTLRIMLVTTLLASGGFSTILAACITSRAVLPFLMAALPNARTSGLSHSVGAPRAGTVALGLGLAVLCVALLMGAAAALPMLVVGLAIGFFAQVARSKIGGQTGDILGASQQLAELAFLTVAVAAL</sequence>
<dbReference type="PANTHER" id="PTHR34148">
    <property type="entry name" value="ADENOSYLCOBINAMIDE-GDP RIBAZOLETRANSFERASE"/>
    <property type="match status" value="1"/>
</dbReference>
<name>A0A0X3TWA1_9RHOB</name>
<evidence type="ECO:0000256" key="10">
    <source>
        <dbReference type="ARBA" id="ARBA00022692"/>
    </source>
</evidence>
<evidence type="ECO:0000256" key="8">
    <source>
        <dbReference type="ARBA" id="ARBA00022573"/>
    </source>
</evidence>
<dbReference type="Pfam" id="PF02654">
    <property type="entry name" value="CobS"/>
    <property type="match status" value="1"/>
</dbReference>
<evidence type="ECO:0000256" key="17">
    <source>
        <dbReference type="ARBA" id="ARBA00048623"/>
    </source>
</evidence>
<comment type="pathway">
    <text evidence="3 19">Cofactor biosynthesis; adenosylcobalamin biosynthesis; adenosylcobalamin from cob(II)yrinate a,c-diamide: step 7/7.</text>
</comment>
<comment type="catalytic activity">
    <reaction evidence="17 19">
        <text>alpha-ribazole + adenosylcob(III)inamide-GDP = adenosylcob(III)alamin + GMP + H(+)</text>
        <dbReference type="Rhea" id="RHEA:16049"/>
        <dbReference type="ChEBI" id="CHEBI:10329"/>
        <dbReference type="ChEBI" id="CHEBI:15378"/>
        <dbReference type="ChEBI" id="CHEBI:18408"/>
        <dbReference type="ChEBI" id="CHEBI:58115"/>
        <dbReference type="ChEBI" id="CHEBI:60487"/>
        <dbReference type="EC" id="2.7.8.26"/>
    </reaction>
</comment>
<organism evidence="20 21">
    <name type="scientific">Ruegeria profundi</name>
    <dbReference type="NCBI Taxonomy" id="1685378"/>
    <lineage>
        <taxon>Bacteria</taxon>
        <taxon>Pseudomonadati</taxon>
        <taxon>Pseudomonadota</taxon>
        <taxon>Alphaproteobacteria</taxon>
        <taxon>Rhodobacterales</taxon>
        <taxon>Roseobacteraceae</taxon>
        <taxon>Ruegeria</taxon>
    </lineage>
</organism>
<keyword evidence="8 19" id="KW-0169">Cobalamin biosynthesis</keyword>
<comment type="subcellular location">
    <subcellularLocation>
        <location evidence="2 19">Cell membrane</location>
        <topology evidence="2 19">Multi-pass membrane protein</topology>
    </subcellularLocation>
</comment>
<evidence type="ECO:0000256" key="7">
    <source>
        <dbReference type="ARBA" id="ARBA00022475"/>
    </source>
</evidence>